<keyword evidence="3" id="KW-0677">Repeat</keyword>
<dbReference type="PROSITE" id="PS00028">
    <property type="entry name" value="ZINC_FINGER_C2H2_1"/>
    <property type="match status" value="12"/>
</dbReference>
<name>A0ABM2WNK5_MESAU</name>
<feature type="domain" description="C2H2-type" evidence="10">
    <location>
        <begin position="815"/>
        <end position="842"/>
    </location>
</feature>
<dbReference type="Gene3D" id="3.30.160.60">
    <property type="entry name" value="Classic Zinc Finger"/>
    <property type="match status" value="14"/>
</dbReference>
<gene>
    <name evidence="13" type="primary">LOC101826584</name>
</gene>
<accession>A0ABM2WNK5</accession>
<evidence type="ECO:0000259" key="10">
    <source>
        <dbReference type="PROSITE" id="PS50157"/>
    </source>
</evidence>
<feature type="compositionally biased region" description="Basic and acidic residues" evidence="8">
    <location>
        <begin position="163"/>
        <end position="191"/>
    </location>
</feature>
<keyword evidence="6" id="KW-0539">Nucleus</keyword>
<keyword evidence="4 7" id="KW-0863">Zinc-finger</keyword>
<dbReference type="InterPro" id="IPR013087">
    <property type="entry name" value="Znf_C2H2_type"/>
</dbReference>
<keyword evidence="9" id="KW-1133">Transmembrane helix</keyword>
<feature type="domain" description="C2H2-type" evidence="10">
    <location>
        <begin position="759"/>
        <end position="786"/>
    </location>
</feature>
<feature type="domain" description="KRAB" evidence="11">
    <location>
        <begin position="419"/>
        <end position="490"/>
    </location>
</feature>
<feature type="compositionally biased region" description="Polar residues" evidence="8">
    <location>
        <begin position="152"/>
        <end position="162"/>
    </location>
</feature>
<keyword evidence="5" id="KW-0862">Zinc</keyword>
<dbReference type="PROSITE" id="PS50805">
    <property type="entry name" value="KRAB"/>
    <property type="match status" value="2"/>
</dbReference>
<dbReference type="InterPro" id="IPR001909">
    <property type="entry name" value="KRAB"/>
</dbReference>
<dbReference type="PROSITE" id="PS50157">
    <property type="entry name" value="ZINC_FINGER_C2H2_2"/>
    <property type="match status" value="14"/>
</dbReference>
<feature type="transmembrane region" description="Helical" evidence="9">
    <location>
        <begin position="12"/>
        <end position="35"/>
    </location>
</feature>
<sequence length="866" mass="100448">MPDVGCFVRKSMALVRSIISPDAVFIFILNVYAFFCKGQQAIYSVFLKEKLIEEKQKEMADSSVSLSQGLSTFRDVTVDFSQEKECLDSAQRTLYIDVILENYNNLVSLENYYICDPVHHHVKTEKESCQCDELDKVLHDPSTCALHRTSESTENSNDYTCSSHRDASVDLSNPDRHESMHSGEEPCRPKDCEKSVNLCSSITQDQRLYSAKKHHGRGEYDDYFISAYSLMQQTICIREKQHQCKECGKSFSSASNLSVHRRIHTGKKPYKCTFCEKSFTQRSTLKIHQRLHTGEKPYKCKECGKSFRQLSGFKSHQKLHTGEKPYKCKENGESFIEKSSLKGHYRIHAEGKCEGSLITQTCSPVQQNKGAWKVEREETEAMDPGQQDIRHLLFLKEKFNKEKHHEITDSTGHMSQGLLTFRDVTVDFSQEEWECLDSAQQSLYINVMLENYNNLVFVENYCKCDPVHHHVKTEKESCQCDELDKVLHDPSTCALHRTSESTENSNDYTCSSHRDASVDSSNPDRHESMYTGEEPCLSKDCEKSVNLCSNITQDQRLYTAEKEHRQGEYDDYFSSLFDLWHQAVYIGKKPHQFGKFDKCFNTTSNFTLHKRIHTREKPYKCSVCDKSFTWCSNLERHQRVHTGEKPYKCGVCGKSFNVNSSLERHQRIHTGEKPYKCGVCDKSFNVNSSLKMHQKTHTGEKPYKCRECDKSFTQNAHLKRHQRVHTGEKPYRCQECDKSFTKCSTLQSHQKIHTKEKTYKCKACDISFTQYSNLKKHQRVHPKERPYFCKECGKFFTSNSYLKIHEKIHTGEKPYKCKECGKSFTQCSTLRVHYRVHTRERPCICKECGESFTKSSSLRAHQKNSH</sequence>
<dbReference type="SMART" id="SM00349">
    <property type="entry name" value="KRAB"/>
    <property type="match status" value="2"/>
</dbReference>
<proteinExistence type="predicted"/>
<keyword evidence="9" id="KW-0812">Transmembrane</keyword>
<feature type="domain" description="C2H2-type" evidence="10">
    <location>
        <begin position="675"/>
        <end position="702"/>
    </location>
</feature>
<evidence type="ECO:0000313" key="13">
    <source>
        <dbReference type="RefSeq" id="XP_040590008.1"/>
    </source>
</evidence>
<evidence type="ECO:0000256" key="2">
    <source>
        <dbReference type="ARBA" id="ARBA00022723"/>
    </source>
</evidence>
<dbReference type="Proteomes" id="UP000886700">
    <property type="component" value="Unplaced"/>
</dbReference>
<feature type="domain" description="C2H2-type" evidence="10">
    <location>
        <begin position="591"/>
        <end position="618"/>
    </location>
</feature>
<evidence type="ECO:0000256" key="7">
    <source>
        <dbReference type="PROSITE-ProRule" id="PRU00042"/>
    </source>
</evidence>
<reference evidence="13" key="1">
    <citation type="submission" date="2025-08" db="UniProtKB">
        <authorList>
            <consortium name="RefSeq"/>
        </authorList>
    </citation>
    <scope>IDENTIFICATION</scope>
    <source>
        <tissue evidence="13">Liver</tissue>
    </source>
</reference>
<feature type="domain" description="C2H2-type" evidence="10">
    <location>
        <begin position="731"/>
        <end position="758"/>
    </location>
</feature>
<feature type="domain" description="C2H2-type" evidence="10">
    <location>
        <begin position="703"/>
        <end position="730"/>
    </location>
</feature>
<dbReference type="GeneID" id="101826584"/>
<evidence type="ECO:0000259" key="11">
    <source>
        <dbReference type="PROSITE" id="PS50805"/>
    </source>
</evidence>
<dbReference type="PANTHER" id="PTHR24381:SF393">
    <property type="entry name" value="CHROMATIN-LINKED ADAPTOR FOR MSL PROTEINS, ISOFORM B"/>
    <property type="match status" value="1"/>
</dbReference>
<dbReference type="SUPFAM" id="SSF109640">
    <property type="entry name" value="KRAB domain (Kruppel-associated box)"/>
    <property type="match status" value="2"/>
</dbReference>
<comment type="subcellular location">
    <subcellularLocation>
        <location evidence="1">Nucleus</location>
    </subcellularLocation>
</comment>
<evidence type="ECO:0000256" key="5">
    <source>
        <dbReference type="ARBA" id="ARBA00022833"/>
    </source>
</evidence>
<feature type="compositionally biased region" description="Basic and acidic residues" evidence="8">
    <location>
        <begin position="512"/>
        <end position="528"/>
    </location>
</feature>
<feature type="domain" description="C2H2-type" evidence="10">
    <location>
        <begin position="270"/>
        <end position="297"/>
    </location>
</feature>
<protein>
    <submittedName>
        <fullName evidence="13">Zinc finger protein 54-like</fullName>
    </submittedName>
</protein>
<evidence type="ECO:0000256" key="3">
    <source>
        <dbReference type="ARBA" id="ARBA00022737"/>
    </source>
</evidence>
<dbReference type="CDD" id="cd07765">
    <property type="entry name" value="KRAB_A-box"/>
    <property type="match status" value="2"/>
</dbReference>
<dbReference type="RefSeq" id="XP_040590008.1">
    <property type="nucleotide sequence ID" value="XM_040734074.1"/>
</dbReference>
<feature type="domain" description="C2H2-type" evidence="10">
    <location>
        <begin position="843"/>
        <end position="866"/>
    </location>
</feature>
<dbReference type="Pfam" id="PF01352">
    <property type="entry name" value="KRAB"/>
    <property type="match status" value="2"/>
</dbReference>
<dbReference type="Pfam" id="PF00096">
    <property type="entry name" value="zf-C2H2"/>
    <property type="match status" value="10"/>
</dbReference>
<dbReference type="InterPro" id="IPR036051">
    <property type="entry name" value="KRAB_dom_sf"/>
</dbReference>
<dbReference type="SUPFAM" id="SSF57667">
    <property type="entry name" value="beta-beta-alpha zinc fingers"/>
    <property type="match status" value="8"/>
</dbReference>
<evidence type="ECO:0000256" key="9">
    <source>
        <dbReference type="SAM" id="Phobius"/>
    </source>
</evidence>
<feature type="compositionally biased region" description="Polar residues" evidence="8">
    <location>
        <begin position="501"/>
        <end position="511"/>
    </location>
</feature>
<feature type="domain" description="C2H2-type" evidence="10">
    <location>
        <begin position="787"/>
        <end position="814"/>
    </location>
</feature>
<dbReference type="Pfam" id="PF13465">
    <property type="entry name" value="zf-H2C2_2"/>
    <property type="match status" value="1"/>
</dbReference>
<keyword evidence="9" id="KW-0472">Membrane</keyword>
<feature type="domain" description="KRAB" evidence="11">
    <location>
        <begin position="71"/>
        <end position="142"/>
    </location>
</feature>
<feature type="domain" description="C2H2-type" evidence="10">
    <location>
        <begin position="326"/>
        <end position="353"/>
    </location>
</feature>
<evidence type="ECO:0000256" key="6">
    <source>
        <dbReference type="ARBA" id="ARBA00023242"/>
    </source>
</evidence>
<feature type="domain" description="C2H2-type" evidence="10">
    <location>
        <begin position="619"/>
        <end position="646"/>
    </location>
</feature>
<organism evidence="12 13">
    <name type="scientific">Mesocricetus auratus</name>
    <name type="common">Golden hamster</name>
    <dbReference type="NCBI Taxonomy" id="10036"/>
    <lineage>
        <taxon>Eukaryota</taxon>
        <taxon>Metazoa</taxon>
        <taxon>Chordata</taxon>
        <taxon>Craniata</taxon>
        <taxon>Vertebrata</taxon>
        <taxon>Euteleostomi</taxon>
        <taxon>Mammalia</taxon>
        <taxon>Eutheria</taxon>
        <taxon>Euarchontoglires</taxon>
        <taxon>Glires</taxon>
        <taxon>Rodentia</taxon>
        <taxon>Myomorpha</taxon>
        <taxon>Muroidea</taxon>
        <taxon>Cricetidae</taxon>
        <taxon>Cricetinae</taxon>
        <taxon>Mesocricetus</taxon>
    </lineage>
</organism>
<evidence type="ECO:0000313" key="12">
    <source>
        <dbReference type="Proteomes" id="UP000886700"/>
    </source>
</evidence>
<evidence type="ECO:0000256" key="4">
    <source>
        <dbReference type="ARBA" id="ARBA00022771"/>
    </source>
</evidence>
<dbReference type="SMART" id="SM00355">
    <property type="entry name" value="ZnF_C2H2"/>
    <property type="match status" value="13"/>
</dbReference>
<evidence type="ECO:0000256" key="8">
    <source>
        <dbReference type="SAM" id="MobiDB-lite"/>
    </source>
</evidence>
<feature type="domain" description="C2H2-type" evidence="10">
    <location>
        <begin position="242"/>
        <end position="269"/>
    </location>
</feature>
<feature type="region of interest" description="Disordered" evidence="8">
    <location>
        <begin position="148"/>
        <end position="191"/>
    </location>
</feature>
<keyword evidence="2" id="KW-0479">Metal-binding</keyword>
<keyword evidence="12" id="KW-1185">Reference proteome</keyword>
<evidence type="ECO:0000256" key="1">
    <source>
        <dbReference type="ARBA" id="ARBA00004123"/>
    </source>
</evidence>
<dbReference type="Gene3D" id="6.10.140.140">
    <property type="match status" value="2"/>
</dbReference>
<feature type="domain" description="C2H2-type" evidence="10">
    <location>
        <begin position="647"/>
        <end position="674"/>
    </location>
</feature>
<dbReference type="InterPro" id="IPR036236">
    <property type="entry name" value="Znf_C2H2_sf"/>
</dbReference>
<dbReference type="PANTHER" id="PTHR24381">
    <property type="entry name" value="ZINC FINGER PROTEIN"/>
    <property type="match status" value="1"/>
</dbReference>
<feature type="region of interest" description="Disordered" evidence="8">
    <location>
        <begin position="496"/>
        <end position="531"/>
    </location>
</feature>
<feature type="domain" description="C2H2-type" evidence="10">
    <location>
        <begin position="298"/>
        <end position="325"/>
    </location>
</feature>